<proteinExistence type="predicted"/>
<feature type="transmembrane region" description="Helical" evidence="1">
    <location>
        <begin position="123"/>
        <end position="147"/>
    </location>
</feature>
<feature type="transmembrane region" description="Helical" evidence="1">
    <location>
        <begin position="213"/>
        <end position="231"/>
    </location>
</feature>
<feature type="transmembrane region" description="Helical" evidence="1">
    <location>
        <begin position="41"/>
        <end position="59"/>
    </location>
</feature>
<dbReference type="EMBL" id="MCGH01000003">
    <property type="protein sequence ID" value="ODM03503.1"/>
    <property type="molecule type" value="Genomic_DNA"/>
</dbReference>
<feature type="transmembrane region" description="Helical" evidence="1">
    <location>
        <begin position="159"/>
        <end position="176"/>
    </location>
</feature>
<evidence type="ECO:0000313" key="3">
    <source>
        <dbReference type="Proteomes" id="UP000094067"/>
    </source>
</evidence>
<keyword evidence="1" id="KW-1133">Transmembrane helix</keyword>
<sequence length="308" mass="35657">MKIVKKIKLPIIFVLYLMICWHFGSAYILRDISFLPNDNNSIFIIVVYFGLIIAATLLAETKPERIIMFIFSLIMLCWNIGSALQLCGINPLSTRLIEILAFFNAPNPYLAINYPADLHYFSYFRIANLLLALIPFLVFLFATLFLATKLIGSEKVRSNKMLMILTIVTCCTLKLSTLSAGFAVYAILSAAEFFCWIYTMYQYRNNRIITKIFFLFLCTVTFFYSIEIILFQLSGFGHLGNDYIGFYYNEFVLGPIILHYINLFPVFYDYSINIPEFICILILFFFSFFFFIHLGGRKTVTGKNLTEN</sequence>
<keyword evidence="1" id="KW-0472">Membrane</keyword>
<accession>A0A1E3A414</accession>
<evidence type="ECO:0000256" key="1">
    <source>
        <dbReference type="SAM" id="Phobius"/>
    </source>
</evidence>
<name>A0A1E3A414_9FIRM</name>
<feature type="transmembrane region" description="Helical" evidence="1">
    <location>
        <begin position="7"/>
        <end position="29"/>
    </location>
</feature>
<comment type="caution">
    <text evidence="2">The sequence shown here is derived from an EMBL/GenBank/DDBJ whole genome shotgun (WGS) entry which is preliminary data.</text>
</comment>
<feature type="transmembrane region" description="Helical" evidence="1">
    <location>
        <begin position="66"/>
        <end position="86"/>
    </location>
</feature>
<keyword evidence="1" id="KW-0812">Transmembrane</keyword>
<feature type="transmembrane region" description="Helical" evidence="1">
    <location>
        <begin position="277"/>
        <end position="296"/>
    </location>
</feature>
<evidence type="ECO:0000313" key="2">
    <source>
        <dbReference type="EMBL" id="ODM03503.1"/>
    </source>
</evidence>
<gene>
    <name evidence="2" type="ORF">BEI61_04301</name>
</gene>
<protein>
    <submittedName>
        <fullName evidence="2">Uncharacterized protein</fullName>
    </submittedName>
</protein>
<dbReference type="Proteomes" id="UP000094067">
    <property type="component" value="Unassembled WGS sequence"/>
</dbReference>
<reference evidence="2 3" key="1">
    <citation type="submission" date="2016-07" db="EMBL/GenBank/DDBJ databases">
        <title>Characterization of isolates of Eisenbergiella tayi derived from blood cultures, using whole genome sequencing.</title>
        <authorList>
            <person name="Burdz T."/>
            <person name="Wiebe D."/>
            <person name="Huynh C."/>
            <person name="Bernard K."/>
        </authorList>
    </citation>
    <scope>NUCLEOTIDE SEQUENCE [LARGE SCALE GENOMIC DNA]</scope>
    <source>
        <strain evidence="2 3">NML 110608</strain>
    </source>
</reference>
<dbReference type="RefSeq" id="WP_069153955.1">
    <property type="nucleotide sequence ID" value="NZ_MCGH01000003.1"/>
</dbReference>
<feature type="transmembrane region" description="Helical" evidence="1">
    <location>
        <begin position="182"/>
        <end position="201"/>
    </location>
</feature>
<dbReference type="AlphaFoldDB" id="A0A1E3A414"/>
<feature type="transmembrane region" description="Helical" evidence="1">
    <location>
        <begin position="251"/>
        <end position="270"/>
    </location>
</feature>
<organism evidence="2 3">
    <name type="scientific">Eisenbergiella tayi</name>
    <dbReference type="NCBI Taxonomy" id="1432052"/>
    <lineage>
        <taxon>Bacteria</taxon>
        <taxon>Bacillati</taxon>
        <taxon>Bacillota</taxon>
        <taxon>Clostridia</taxon>
        <taxon>Lachnospirales</taxon>
        <taxon>Lachnospiraceae</taxon>
        <taxon>Eisenbergiella</taxon>
    </lineage>
</organism>